<gene>
    <name evidence="1" type="ORF">CLUMA_CG009989</name>
</gene>
<dbReference type="InterPro" id="IPR008949">
    <property type="entry name" value="Isoprenoid_synthase_dom_sf"/>
</dbReference>
<dbReference type="InterPro" id="IPR002060">
    <property type="entry name" value="Squ/phyt_synthse"/>
</dbReference>
<protein>
    <submittedName>
        <fullName evidence="1">CLUMA_CG009989, isoform A</fullName>
    </submittedName>
</protein>
<evidence type="ECO:0000313" key="2">
    <source>
        <dbReference type="Proteomes" id="UP000183832"/>
    </source>
</evidence>
<proteinExistence type="predicted"/>
<evidence type="ECO:0000313" key="1">
    <source>
        <dbReference type="EMBL" id="CRK96863.1"/>
    </source>
</evidence>
<dbReference type="Pfam" id="PF00494">
    <property type="entry name" value="SQS_PSY"/>
    <property type="match status" value="1"/>
</dbReference>
<dbReference type="Proteomes" id="UP000183832">
    <property type="component" value="Unassembled WGS sequence"/>
</dbReference>
<dbReference type="STRING" id="568069.A0A1J1I9A6"/>
<name>A0A1J1I9A6_9DIPT</name>
<keyword evidence="2" id="KW-1185">Reference proteome</keyword>
<reference evidence="1 2" key="1">
    <citation type="submission" date="2015-04" db="EMBL/GenBank/DDBJ databases">
        <authorList>
            <person name="Syromyatnikov M.Y."/>
            <person name="Popov V.N."/>
        </authorList>
    </citation>
    <scope>NUCLEOTIDE SEQUENCE [LARGE SCALE GENOMIC DNA]</scope>
</reference>
<accession>A0A1J1I9A6</accession>
<organism evidence="1 2">
    <name type="scientific">Clunio marinus</name>
    <dbReference type="NCBI Taxonomy" id="568069"/>
    <lineage>
        <taxon>Eukaryota</taxon>
        <taxon>Metazoa</taxon>
        <taxon>Ecdysozoa</taxon>
        <taxon>Arthropoda</taxon>
        <taxon>Hexapoda</taxon>
        <taxon>Insecta</taxon>
        <taxon>Pterygota</taxon>
        <taxon>Neoptera</taxon>
        <taxon>Endopterygota</taxon>
        <taxon>Diptera</taxon>
        <taxon>Nematocera</taxon>
        <taxon>Chironomoidea</taxon>
        <taxon>Chironomidae</taxon>
        <taxon>Clunio</taxon>
    </lineage>
</organism>
<dbReference type="EMBL" id="CVRI01000044">
    <property type="protein sequence ID" value="CRK96863.1"/>
    <property type="molecule type" value="Genomic_DNA"/>
</dbReference>
<dbReference type="AlphaFoldDB" id="A0A1J1I9A6"/>
<dbReference type="Gene3D" id="1.10.600.10">
    <property type="entry name" value="Farnesyl Diphosphate Synthase"/>
    <property type="match status" value="1"/>
</dbReference>
<dbReference type="OrthoDB" id="270318at2759"/>
<dbReference type="SUPFAM" id="SSF48576">
    <property type="entry name" value="Terpenoid synthases"/>
    <property type="match status" value="1"/>
</dbReference>
<sequence>MNRKVILCCRSINILRNLSTNAKSDIANASYCANNVQKYDNENFLCSLLIKKGRREALAIKAFNVEIARVPTVVSDQKISLMRLKFWEDSIVQLFDKNLQSQNLPEHPVIRELELVLNATKLTKRYFDRLINARKIQNLNFISTKQMENYAEESVSSVHYLLLESFNCRNVNADHAASHLGKAQGITNMLRSIYNRGRSQYLPIPQEILMQHGVSQERFFRSKPNDKGVEDVVFDIATLAHQHLEKSLALMSQVPKESKVLFLPAVTTRRYLERLRKVNFNLRDKSLGIRDNLLPLALYWNNFKGLK</sequence>